<evidence type="ECO:0000313" key="3">
    <source>
        <dbReference type="EMBL" id="JAN95598.1"/>
    </source>
</evidence>
<name>A0A0P6JSL4_AEDAE</name>
<feature type="coiled-coil region" evidence="1">
    <location>
        <begin position="375"/>
        <end position="412"/>
    </location>
</feature>
<accession>A0A0P6JSL4</accession>
<organism evidence="3">
    <name type="scientific">Aedes aegypti</name>
    <name type="common">Yellowfever mosquito</name>
    <name type="synonym">Culex aegypti</name>
    <dbReference type="NCBI Taxonomy" id="7159"/>
    <lineage>
        <taxon>Eukaryota</taxon>
        <taxon>Metazoa</taxon>
        <taxon>Ecdysozoa</taxon>
        <taxon>Arthropoda</taxon>
        <taxon>Hexapoda</taxon>
        <taxon>Insecta</taxon>
        <taxon>Pterygota</taxon>
        <taxon>Neoptera</taxon>
        <taxon>Endopterygota</taxon>
        <taxon>Diptera</taxon>
        <taxon>Nematocera</taxon>
        <taxon>Culicoidea</taxon>
        <taxon>Culicidae</taxon>
        <taxon>Culicinae</taxon>
        <taxon>Aedini</taxon>
        <taxon>Aedes</taxon>
        <taxon>Stegomyia</taxon>
    </lineage>
</organism>
<evidence type="ECO:0000256" key="1">
    <source>
        <dbReference type="SAM" id="Coils"/>
    </source>
</evidence>
<keyword evidence="1" id="KW-0175">Coiled coil</keyword>
<reference evidence="3" key="1">
    <citation type="journal article" date="2016" name="PLoS ONE">
        <title>A Deep Insight into the Sialome of Male and Female Aedes aegypti Mosquitoes.</title>
        <authorList>
            <person name="Ribeiro J.M."/>
            <person name="Martin-Martin I."/>
            <person name="Arca B."/>
            <person name="Calvo E."/>
        </authorList>
    </citation>
    <scope>NUCLEOTIDE SEQUENCE</scope>
    <source>
        <strain evidence="3">Liverpool</strain>
        <tissue evidence="3">Salivary glands</tissue>
    </source>
</reference>
<dbReference type="EMBL" id="GDUN01000321">
    <property type="protein sequence ID" value="JAN95598.1"/>
    <property type="molecule type" value="mRNA"/>
</dbReference>
<dbReference type="VEuPathDB" id="VectorBase:AAEL023275"/>
<evidence type="ECO:0000256" key="2">
    <source>
        <dbReference type="SAM" id="MobiDB-lite"/>
    </source>
</evidence>
<feature type="non-terminal residue" evidence="3">
    <location>
        <position position="1"/>
    </location>
</feature>
<protein>
    <submittedName>
        <fullName evidence="3">Putative gag-like protein</fullName>
    </submittedName>
</protein>
<proteinExistence type="evidence at transcript level"/>
<feature type="compositionally biased region" description="Basic residues" evidence="2">
    <location>
        <begin position="481"/>
        <end position="495"/>
    </location>
</feature>
<dbReference type="AlphaFoldDB" id="A0A0P6JSL4"/>
<sequence length="495" mass="55974">PMQNSGISRRIDGSYTGRTFPVYFDSNDEMGELQILRLQGKEGKALPVAPFLIRKSIQRFLGGNIDSAFKEGGGRTYALKVRNSRHFNRLLAMTELDDGTPIEIVEHPTHNSTRCMVFCRDSVDMPLEEIEEELKEQGIIKVHRITKRVGDGRQNTPLLVCTVRGTVRPESIYFGFDRIPTRPYYPMPMQCFNCWAFGHTKLRCKASAPVCGNCAGTHALEEGQRCTEEPYCSKCDSNSHSLRSRSCPDFVKENQIQKLRVDYDCSYNDAKKMFLEENRSDRPTYAQVANRPNIASVIPAAAKTVVDNSEEFRQINSRIDKLITVIENRDQRIAALEASFNGKQAPSTLPPSVEELLAKQEEKHNLQMDAIIKQNEFLRETNLKLHKELKELRQVLENRQVQETTIDEMEATSDANDPILTEILNSIESSPAVSPDNSPNPSISNLRDTPRPINKSPKSNPPNNNTTPKRAASEVLLQRTNTKKKKELSGSKPRR</sequence>
<feature type="compositionally biased region" description="Low complexity" evidence="2">
    <location>
        <begin position="434"/>
        <end position="470"/>
    </location>
</feature>
<feature type="region of interest" description="Disordered" evidence="2">
    <location>
        <begin position="429"/>
        <end position="495"/>
    </location>
</feature>